<dbReference type="HOGENOM" id="CLU_3062427_0_0_4"/>
<organism evidence="1 2">
    <name type="scientific">Kingella denitrificans ATCC 33394</name>
    <dbReference type="NCBI Taxonomy" id="888741"/>
    <lineage>
        <taxon>Bacteria</taxon>
        <taxon>Pseudomonadati</taxon>
        <taxon>Pseudomonadota</taxon>
        <taxon>Betaproteobacteria</taxon>
        <taxon>Neisseriales</taxon>
        <taxon>Neisseriaceae</taxon>
        <taxon>Kingella</taxon>
    </lineage>
</organism>
<proteinExistence type="predicted"/>
<evidence type="ECO:0000313" key="2">
    <source>
        <dbReference type="Proteomes" id="UP000004088"/>
    </source>
</evidence>
<dbReference type="Proteomes" id="UP000004088">
    <property type="component" value="Unassembled WGS sequence"/>
</dbReference>
<accession>F0F1J4</accession>
<evidence type="ECO:0000313" key="1">
    <source>
        <dbReference type="EMBL" id="EGC16609.1"/>
    </source>
</evidence>
<reference evidence="1 2" key="1">
    <citation type="submission" date="2011-01" db="EMBL/GenBank/DDBJ databases">
        <authorList>
            <person name="Muzny D."/>
            <person name="Qin X."/>
            <person name="Deng J."/>
            <person name="Jiang H."/>
            <person name="Liu Y."/>
            <person name="Qu J."/>
            <person name="Song X.-Z."/>
            <person name="Zhang L."/>
            <person name="Thornton R."/>
            <person name="Coyle M."/>
            <person name="Francisco L."/>
            <person name="Jackson L."/>
            <person name="Javaid M."/>
            <person name="Korchina V."/>
            <person name="Kovar C."/>
            <person name="Mata R."/>
            <person name="Mathew T."/>
            <person name="Ngo R."/>
            <person name="Nguyen L."/>
            <person name="Nguyen N."/>
            <person name="Okwuonu G."/>
            <person name="Ongeri F."/>
            <person name="Pham C."/>
            <person name="Simmons D."/>
            <person name="Wilczek-Boney K."/>
            <person name="Hale W."/>
            <person name="Jakkamsetti A."/>
            <person name="Pham P."/>
            <person name="Ruth R."/>
            <person name="San Lucas F."/>
            <person name="Warren J."/>
            <person name="Zhang J."/>
            <person name="Zhao Z."/>
            <person name="Zhou C."/>
            <person name="Zhu D."/>
            <person name="Lee S."/>
            <person name="Bess C."/>
            <person name="Blankenburg K."/>
            <person name="Forbes L."/>
            <person name="Fu Q."/>
            <person name="Gubbala S."/>
            <person name="Hirani K."/>
            <person name="Jayaseelan J.C."/>
            <person name="Lara F."/>
            <person name="Munidasa M."/>
            <person name="Palculict T."/>
            <person name="Patil S."/>
            <person name="Pu L.-L."/>
            <person name="Saada N."/>
            <person name="Tang L."/>
            <person name="Weissenberger G."/>
            <person name="Zhu Y."/>
            <person name="Hemphill L."/>
            <person name="Shang Y."/>
            <person name="Youmans B."/>
            <person name="Ayvaz T."/>
            <person name="Ross M."/>
            <person name="Santibanez J."/>
            <person name="Aqrawi P."/>
            <person name="Gross S."/>
            <person name="Joshi V."/>
            <person name="Fowler G."/>
            <person name="Nazareth L."/>
            <person name="Reid J."/>
            <person name="Worley K."/>
            <person name="Petrosino J."/>
            <person name="Highlander S."/>
            <person name="Gibbs R."/>
        </authorList>
    </citation>
    <scope>NUCLEOTIDE SEQUENCE [LARGE SCALE GENOMIC DNA]</scope>
    <source>
        <strain evidence="1 2">ATCC 33394</strain>
    </source>
</reference>
<name>F0F1J4_9NEIS</name>
<dbReference type="AlphaFoldDB" id="F0F1J4"/>
<keyword evidence="2" id="KW-1185">Reference proteome</keyword>
<sequence>MRIIAEFCTRCMAACRLLFAAACKPNKSSLHFEMKNATADVPHQIDFVLAVQK</sequence>
<gene>
    <name evidence="1" type="ORF">HMPREF9098_1979</name>
</gene>
<protein>
    <submittedName>
        <fullName evidence="1">Uncharacterized protein</fullName>
    </submittedName>
</protein>
<dbReference type="STRING" id="888741.HMPREF9098_1979"/>
<comment type="caution">
    <text evidence="1">The sequence shown here is derived from an EMBL/GenBank/DDBJ whole genome shotgun (WGS) entry which is preliminary data.</text>
</comment>
<dbReference type="EMBL" id="AEWV01000040">
    <property type="protein sequence ID" value="EGC16609.1"/>
    <property type="molecule type" value="Genomic_DNA"/>
</dbReference>